<evidence type="ECO:0008006" key="17">
    <source>
        <dbReference type="Google" id="ProtNLM"/>
    </source>
</evidence>
<evidence type="ECO:0000256" key="8">
    <source>
        <dbReference type="PIRSR" id="PIRSR634016-4"/>
    </source>
</evidence>
<accession>A0A813NBJ9</accession>
<dbReference type="GO" id="GO:0005615">
    <property type="term" value="C:extracellular space"/>
    <property type="evidence" value="ECO:0007669"/>
    <property type="project" value="TreeGrafter"/>
</dbReference>
<dbReference type="InterPro" id="IPR027268">
    <property type="entry name" value="Peptidase_M4/M1_CTD_sf"/>
</dbReference>
<evidence type="ECO:0000256" key="9">
    <source>
        <dbReference type="SAM" id="Phobius"/>
    </source>
</evidence>
<evidence type="ECO:0000259" key="12">
    <source>
        <dbReference type="Pfam" id="PF17900"/>
    </source>
</evidence>
<dbReference type="EMBL" id="CAJNOL010000156">
    <property type="protein sequence ID" value="CAF0892595.1"/>
    <property type="molecule type" value="Genomic_DNA"/>
</dbReference>
<dbReference type="GO" id="GO:0043171">
    <property type="term" value="P:peptide catabolic process"/>
    <property type="evidence" value="ECO:0007669"/>
    <property type="project" value="TreeGrafter"/>
</dbReference>
<keyword evidence="9" id="KW-0812">Transmembrane</keyword>
<evidence type="ECO:0000256" key="3">
    <source>
        <dbReference type="ARBA" id="ARBA00022670"/>
    </source>
</evidence>
<keyword evidence="7" id="KW-0482">Metalloprotease</keyword>
<dbReference type="InterPro" id="IPR050344">
    <property type="entry name" value="Peptidase_M1_aminopeptidases"/>
</dbReference>
<keyword evidence="4" id="KW-0479">Metal-binding</keyword>
<feature type="domain" description="ERAP1-like C-terminal" evidence="11">
    <location>
        <begin position="695"/>
        <end position="1033"/>
    </location>
</feature>
<dbReference type="Pfam" id="PF17900">
    <property type="entry name" value="Peptidase_M1_N"/>
    <property type="match status" value="1"/>
</dbReference>
<dbReference type="GO" id="GO:0042277">
    <property type="term" value="F:peptide binding"/>
    <property type="evidence" value="ECO:0007669"/>
    <property type="project" value="TreeGrafter"/>
</dbReference>
<dbReference type="Gene3D" id="2.60.40.1730">
    <property type="entry name" value="tricorn interacting facor f3 domain"/>
    <property type="match status" value="1"/>
</dbReference>
<keyword evidence="9" id="KW-1133">Transmembrane helix</keyword>
<evidence type="ECO:0000256" key="2">
    <source>
        <dbReference type="ARBA" id="ARBA00010136"/>
    </source>
</evidence>
<dbReference type="InterPro" id="IPR045357">
    <property type="entry name" value="Aminopeptidase_N-like_N"/>
</dbReference>
<dbReference type="Pfam" id="PF11838">
    <property type="entry name" value="ERAP1_C"/>
    <property type="match status" value="1"/>
</dbReference>
<keyword evidence="5" id="KW-0378">Hydrolase</keyword>
<gene>
    <name evidence="14" type="ORF">JXQ802_LOCUS8739</name>
    <name evidence="13" type="ORF">PYM288_LOCUS1096</name>
</gene>
<dbReference type="Gene3D" id="1.25.50.20">
    <property type="match status" value="1"/>
</dbReference>
<feature type="transmembrane region" description="Helical" evidence="9">
    <location>
        <begin position="12"/>
        <end position="34"/>
    </location>
</feature>
<dbReference type="PROSITE" id="PS51257">
    <property type="entry name" value="PROKAR_LIPOPROTEIN"/>
    <property type="match status" value="1"/>
</dbReference>
<dbReference type="EMBL" id="CAJNOH010000005">
    <property type="protein sequence ID" value="CAF0733261.1"/>
    <property type="molecule type" value="Genomic_DNA"/>
</dbReference>
<dbReference type="SUPFAM" id="SSF55486">
    <property type="entry name" value="Metalloproteases ('zincins'), catalytic domain"/>
    <property type="match status" value="1"/>
</dbReference>
<dbReference type="InterPro" id="IPR034016">
    <property type="entry name" value="M1_APN-typ"/>
</dbReference>
<proteinExistence type="inferred from homology"/>
<feature type="site" description="Transition state stabilizer" evidence="8">
    <location>
        <position position="536"/>
    </location>
</feature>
<dbReference type="Gene3D" id="1.10.390.10">
    <property type="entry name" value="Neutral Protease Domain 2"/>
    <property type="match status" value="1"/>
</dbReference>
<dbReference type="GO" id="GO:0070006">
    <property type="term" value="F:metalloaminopeptidase activity"/>
    <property type="evidence" value="ECO:0007669"/>
    <property type="project" value="TreeGrafter"/>
</dbReference>
<sequence>MKHTNREIEFSIWQLFALIIAAIACLFAIVPFIFQYRLNKCDFIKIENPVEPQSYNSDVSSDYHRRYVRDVSNRDQCSNVPPMCSATTTLTPGTTVSSIRTTRSTVDTVSVTRPGITNFPTQSPTTTIDPWANTTRPYNSWRLPTFAKPIDYTLHFVCPNCYSWMESIPITTFYGKVSIQINILNNTQYLVLHAKNLNITTAKLIGGSGSTATITYLPEYEMIHLYFGPTSISVGTITLEIDYTGEINEQDNTGFYREWFWKSIGELSYLLAGNFQPTHARKAFPCFDEPSMQAKFTLTIEHPQSSTIALSNSADVFRNGSMTTFGETSIISTYSLSWAVLPLDEFKSATRNFSTTQVNIWVRPELIGEANEHLNWTFETIGKTLEYLKTYLNLSDENIPTKLDLIGVPDLILDEKASASWGLLTFREELLSTDKSLNSAERLQTTTKAIVEHIIQIWFQTTDWWDNIWFGKSLSSYLAYKMIEENYPSFKLMEQFPIQEMVPLMMDDFKPSIWPVSNKDLTNNAQILDYLSVNIYSKGASFLRLLEYIIGNEAFQAAVIDILSINDVSMIIKTFYSNLDFSQILNTTVTPEEFLRSWLEEKNYPLVTVDLITSNDTIKSTIINFRQARYYGSFALNSNSSNPNYVWKIYMECDLGGARDGNSWNLTANLASSRIKFMFESLTHTIELSNEEYAWIKCNKDFYSYQVTEYKAHNADVYELWQHFVYLFDQNVLSNNDKANILNDAFILPHGGEIVSYDETINLVREIIEDPVSFYLPLSVFVWHWNYLMSIEEHSKYFWNFKQFATRRVLGFYESDIDSLLTTGTNHQEKLLKSMFFELLCRVQNTEALNKATELFRRIPSSYFYNSSGDTNVDPEFLSTVIYYHVQNANDIDEWDSLWIHFTENLNITSQRRITFLRALGAAKEIWRLKSLLESAADINSDLIETQEFFDLIISISQNPNGRDIVWNFYRHNYLNLLHRFGRTNRLFNQLIANIAQSFENEYYYHEMIIFVNQNPSPSQFQQLAIDQILMNIEWLTNGMARSLDDAISGADKSGSKKKV</sequence>
<keyword evidence="9" id="KW-0472">Membrane</keyword>
<dbReference type="Proteomes" id="UP000663854">
    <property type="component" value="Unassembled WGS sequence"/>
</dbReference>
<evidence type="ECO:0000256" key="5">
    <source>
        <dbReference type="ARBA" id="ARBA00022801"/>
    </source>
</evidence>
<comment type="caution">
    <text evidence="13">The sequence shown here is derived from an EMBL/GenBank/DDBJ whole genome shotgun (WGS) entry which is preliminary data.</text>
</comment>
<dbReference type="GO" id="GO:0005737">
    <property type="term" value="C:cytoplasm"/>
    <property type="evidence" value="ECO:0007669"/>
    <property type="project" value="TreeGrafter"/>
</dbReference>
<dbReference type="GO" id="GO:0008270">
    <property type="term" value="F:zinc ion binding"/>
    <property type="evidence" value="ECO:0007669"/>
    <property type="project" value="InterPro"/>
</dbReference>
<evidence type="ECO:0000259" key="10">
    <source>
        <dbReference type="Pfam" id="PF01433"/>
    </source>
</evidence>
<feature type="domain" description="Aminopeptidase N-like N-terminal" evidence="12">
    <location>
        <begin position="159"/>
        <end position="334"/>
    </location>
</feature>
<dbReference type="AlphaFoldDB" id="A0A813NBJ9"/>
<dbReference type="Pfam" id="PF01433">
    <property type="entry name" value="Peptidase_M1"/>
    <property type="match status" value="1"/>
</dbReference>
<evidence type="ECO:0000259" key="11">
    <source>
        <dbReference type="Pfam" id="PF11838"/>
    </source>
</evidence>
<dbReference type="GO" id="GO:0006508">
    <property type="term" value="P:proteolysis"/>
    <property type="evidence" value="ECO:0007669"/>
    <property type="project" value="UniProtKB-KW"/>
</dbReference>
<dbReference type="PANTHER" id="PTHR11533">
    <property type="entry name" value="PROTEASE M1 ZINC METALLOPROTEASE"/>
    <property type="match status" value="1"/>
</dbReference>
<dbReference type="GO" id="GO:0016020">
    <property type="term" value="C:membrane"/>
    <property type="evidence" value="ECO:0007669"/>
    <property type="project" value="TreeGrafter"/>
</dbReference>
<feature type="domain" description="Peptidase M1 membrane alanine aminopeptidase" evidence="10">
    <location>
        <begin position="376"/>
        <end position="566"/>
    </location>
</feature>
<organism evidence="13 15">
    <name type="scientific">Rotaria sordida</name>
    <dbReference type="NCBI Taxonomy" id="392033"/>
    <lineage>
        <taxon>Eukaryota</taxon>
        <taxon>Metazoa</taxon>
        <taxon>Spiralia</taxon>
        <taxon>Gnathifera</taxon>
        <taxon>Rotifera</taxon>
        <taxon>Eurotatoria</taxon>
        <taxon>Bdelloidea</taxon>
        <taxon>Philodinida</taxon>
        <taxon>Philodinidae</taxon>
        <taxon>Rotaria</taxon>
    </lineage>
</organism>
<dbReference type="Proteomes" id="UP000663870">
    <property type="component" value="Unassembled WGS sequence"/>
</dbReference>
<comment type="similarity">
    <text evidence="2">Belongs to the peptidase M1 family.</text>
</comment>
<evidence type="ECO:0000313" key="14">
    <source>
        <dbReference type="EMBL" id="CAF0892595.1"/>
    </source>
</evidence>
<dbReference type="PANTHER" id="PTHR11533:SF299">
    <property type="entry name" value="AMINOPEPTIDASE"/>
    <property type="match status" value="1"/>
</dbReference>
<keyword evidence="16" id="KW-1185">Reference proteome</keyword>
<comment type="cofactor">
    <cofactor evidence="1">
        <name>Zn(2+)</name>
        <dbReference type="ChEBI" id="CHEBI:29105"/>
    </cofactor>
</comment>
<evidence type="ECO:0000313" key="13">
    <source>
        <dbReference type="EMBL" id="CAF0733261.1"/>
    </source>
</evidence>
<dbReference type="PRINTS" id="PR00756">
    <property type="entry name" value="ALADIPTASE"/>
</dbReference>
<dbReference type="SUPFAM" id="SSF63737">
    <property type="entry name" value="Leukotriene A4 hydrolase N-terminal domain"/>
    <property type="match status" value="1"/>
</dbReference>
<evidence type="ECO:0000256" key="7">
    <source>
        <dbReference type="ARBA" id="ARBA00023049"/>
    </source>
</evidence>
<evidence type="ECO:0000256" key="4">
    <source>
        <dbReference type="ARBA" id="ARBA00022723"/>
    </source>
</evidence>
<evidence type="ECO:0000256" key="1">
    <source>
        <dbReference type="ARBA" id="ARBA00001947"/>
    </source>
</evidence>
<reference evidence="13" key="1">
    <citation type="submission" date="2021-02" db="EMBL/GenBank/DDBJ databases">
        <authorList>
            <person name="Nowell W R."/>
        </authorList>
    </citation>
    <scope>NUCLEOTIDE SEQUENCE</scope>
</reference>
<name>A0A813NBJ9_9BILA</name>
<dbReference type="CDD" id="cd09601">
    <property type="entry name" value="M1_APN-Q_like"/>
    <property type="match status" value="1"/>
</dbReference>
<dbReference type="InterPro" id="IPR014782">
    <property type="entry name" value="Peptidase_M1_dom"/>
</dbReference>
<evidence type="ECO:0000256" key="6">
    <source>
        <dbReference type="ARBA" id="ARBA00022833"/>
    </source>
</evidence>
<dbReference type="InterPro" id="IPR042097">
    <property type="entry name" value="Aminopeptidase_N-like_N_sf"/>
</dbReference>
<dbReference type="InterPro" id="IPR001930">
    <property type="entry name" value="Peptidase_M1"/>
</dbReference>
<keyword evidence="6" id="KW-0862">Zinc</keyword>
<evidence type="ECO:0000313" key="15">
    <source>
        <dbReference type="Proteomes" id="UP000663854"/>
    </source>
</evidence>
<protein>
    <recommendedName>
        <fullName evidence="17">Aminopeptidase</fullName>
    </recommendedName>
</protein>
<evidence type="ECO:0000313" key="16">
    <source>
        <dbReference type="Proteomes" id="UP000663870"/>
    </source>
</evidence>
<dbReference type="InterPro" id="IPR024571">
    <property type="entry name" value="ERAP1-like_C_dom"/>
</dbReference>
<keyword evidence="3" id="KW-0645">Protease</keyword>